<dbReference type="PROSITE" id="PS00061">
    <property type="entry name" value="ADH_SHORT"/>
    <property type="match status" value="1"/>
</dbReference>
<keyword evidence="3" id="KW-0560">Oxidoreductase</keyword>
<gene>
    <name evidence="6" type="ORF">L203_103319</name>
</gene>
<dbReference type="GO" id="GO:0016616">
    <property type="term" value="F:oxidoreductase activity, acting on the CH-OH group of donors, NAD or NADP as acceptor"/>
    <property type="evidence" value="ECO:0007669"/>
    <property type="project" value="UniProtKB-ARBA"/>
</dbReference>
<comment type="similarity">
    <text evidence="1 4">Belongs to the short-chain dehydrogenases/reductases (SDR) family.</text>
</comment>
<evidence type="ECO:0000313" key="6">
    <source>
        <dbReference type="EMBL" id="WVN88118.1"/>
    </source>
</evidence>
<dbReference type="InterPro" id="IPR036291">
    <property type="entry name" value="NAD(P)-bd_dom_sf"/>
</dbReference>
<evidence type="ECO:0000256" key="5">
    <source>
        <dbReference type="SAM" id="Phobius"/>
    </source>
</evidence>
<sequence>MSNSEIIHPKAIAVITGAASGIGLAAALLYARKGMSVVLTDLDSTSLNDAVDAVKGVEGVGEVFGIVVDVGKIEDVIKLRDWVFDIFGEVQILMANAGVSAPTPAFSIHEPLQDVQDKWNKVLQTNFFGVLNTAQAFAPFMVKQENASAIIVTGSKQGITCPPGNAGYNVSKAAVKTYTEQLAHELRSDSDSCCTAHLFVPGWVFTGLTGANNLGAIKPTGAWTAEQTVDYMVEKVFGEGDFYVICPDNETSPTLDKARIQWNMEDIILNRPALSRWHPNFKARFDDFIQSKLGFGARSRSRGRAADRDGSQVPSNMTFARKNIGGDAHVFASHQNSQWSNNHV</sequence>
<proteinExistence type="inferred from homology"/>
<dbReference type="RefSeq" id="XP_066068818.1">
    <property type="nucleotide sequence ID" value="XM_066212721.1"/>
</dbReference>
<dbReference type="AlphaFoldDB" id="A0AAJ8JTG7"/>
<dbReference type="Gene3D" id="3.40.50.720">
    <property type="entry name" value="NAD(P)-binding Rossmann-like Domain"/>
    <property type="match status" value="1"/>
</dbReference>
<dbReference type="PRINTS" id="PR00081">
    <property type="entry name" value="GDHRDH"/>
</dbReference>
<evidence type="ECO:0000256" key="1">
    <source>
        <dbReference type="ARBA" id="ARBA00006484"/>
    </source>
</evidence>
<keyword evidence="5" id="KW-1133">Transmembrane helix</keyword>
<reference evidence="6" key="1">
    <citation type="submission" date="2016-06" db="EMBL/GenBank/DDBJ databases">
        <authorList>
            <person name="Cuomo C."/>
            <person name="Litvintseva A."/>
            <person name="Heitman J."/>
            <person name="Chen Y."/>
            <person name="Sun S."/>
            <person name="Springer D."/>
            <person name="Dromer F."/>
            <person name="Young S."/>
            <person name="Zeng Q."/>
            <person name="Chapman S."/>
            <person name="Gujja S."/>
            <person name="Saif S."/>
            <person name="Birren B."/>
        </authorList>
    </citation>
    <scope>NUCLEOTIDE SEQUENCE</scope>
    <source>
        <strain evidence="6">CBS 7841</strain>
    </source>
</reference>
<dbReference type="Pfam" id="PF00106">
    <property type="entry name" value="adh_short"/>
    <property type="match status" value="1"/>
</dbReference>
<name>A0AAJ8JTG7_9TREE</name>
<organism evidence="6 7">
    <name type="scientific">Cryptococcus depauperatus CBS 7841</name>
    <dbReference type="NCBI Taxonomy" id="1295531"/>
    <lineage>
        <taxon>Eukaryota</taxon>
        <taxon>Fungi</taxon>
        <taxon>Dikarya</taxon>
        <taxon>Basidiomycota</taxon>
        <taxon>Agaricomycotina</taxon>
        <taxon>Tremellomycetes</taxon>
        <taxon>Tremellales</taxon>
        <taxon>Cryptococcaceae</taxon>
        <taxon>Cryptococcus</taxon>
    </lineage>
</organism>
<dbReference type="EMBL" id="CP143787">
    <property type="protein sequence ID" value="WVN88118.1"/>
    <property type="molecule type" value="Genomic_DNA"/>
</dbReference>
<dbReference type="InterPro" id="IPR002347">
    <property type="entry name" value="SDR_fam"/>
</dbReference>
<dbReference type="KEGG" id="cdep:91087530"/>
<reference evidence="6" key="3">
    <citation type="submission" date="2024-01" db="EMBL/GenBank/DDBJ databases">
        <authorList>
            <person name="Coelho M.A."/>
            <person name="David-Palma M."/>
            <person name="Shea T."/>
            <person name="Sun S."/>
            <person name="Cuomo C.A."/>
            <person name="Heitman J."/>
        </authorList>
    </citation>
    <scope>NUCLEOTIDE SEQUENCE</scope>
    <source>
        <strain evidence="6">CBS 7841</strain>
    </source>
</reference>
<keyword evidence="2" id="KW-0521">NADP</keyword>
<accession>A0AAJ8JTG7</accession>
<reference evidence="6" key="2">
    <citation type="journal article" date="2022" name="Elife">
        <title>Obligate sexual reproduction of a homothallic fungus closely related to the Cryptococcus pathogenic species complex.</title>
        <authorList>
            <person name="Passer A.R."/>
            <person name="Clancey S.A."/>
            <person name="Shea T."/>
            <person name="David-Palma M."/>
            <person name="Averette A.F."/>
            <person name="Boekhout T."/>
            <person name="Porcel B.M."/>
            <person name="Nowrousian M."/>
            <person name="Cuomo C.A."/>
            <person name="Sun S."/>
            <person name="Heitman J."/>
            <person name="Coelho M.A."/>
        </authorList>
    </citation>
    <scope>NUCLEOTIDE SEQUENCE</scope>
    <source>
        <strain evidence="6">CBS 7841</strain>
    </source>
</reference>
<dbReference type="FunFam" id="3.40.50.720:FF:000439">
    <property type="entry name" value="Short chain dehydrogenase/reductase (AFU_orthologue AFUA_2G00830)"/>
    <property type="match status" value="1"/>
</dbReference>
<dbReference type="GO" id="GO:0050664">
    <property type="term" value="F:oxidoreductase activity, acting on NAD(P)H, oxygen as acceptor"/>
    <property type="evidence" value="ECO:0007669"/>
    <property type="project" value="TreeGrafter"/>
</dbReference>
<evidence type="ECO:0008006" key="8">
    <source>
        <dbReference type="Google" id="ProtNLM"/>
    </source>
</evidence>
<dbReference type="InterPro" id="IPR020904">
    <property type="entry name" value="Sc_DH/Rdtase_CS"/>
</dbReference>
<dbReference type="PANTHER" id="PTHR43008:SF7">
    <property type="entry name" value="SHORT CHAIN DEHYDROGENASE_REDUCTASE (AFU_ORTHOLOGUE AFUA_2G00830)"/>
    <property type="match status" value="1"/>
</dbReference>
<feature type="transmembrane region" description="Helical" evidence="5">
    <location>
        <begin position="12"/>
        <end position="31"/>
    </location>
</feature>
<evidence type="ECO:0000256" key="3">
    <source>
        <dbReference type="ARBA" id="ARBA00023002"/>
    </source>
</evidence>
<dbReference type="SUPFAM" id="SSF51735">
    <property type="entry name" value="NAD(P)-binding Rossmann-fold domains"/>
    <property type="match status" value="1"/>
</dbReference>
<evidence type="ECO:0000256" key="2">
    <source>
        <dbReference type="ARBA" id="ARBA00022857"/>
    </source>
</evidence>
<dbReference type="CDD" id="cd05233">
    <property type="entry name" value="SDR_c"/>
    <property type="match status" value="1"/>
</dbReference>
<dbReference type="PANTHER" id="PTHR43008">
    <property type="entry name" value="BENZIL REDUCTASE"/>
    <property type="match status" value="1"/>
</dbReference>
<evidence type="ECO:0000256" key="4">
    <source>
        <dbReference type="RuleBase" id="RU000363"/>
    </source>
</evidence>
<keyword evidence="5" id="KW-0812">Transmembrane</keyword>
<dbReference type="Proteomes" id="UP000094043">
    <property type="component" value="Chromosome 4"/>
</dbReference>
<evidence type="ECO:0000313" key="7">
    <source>
        <dbReference type="Proteomes" id="UP000094043"/>
    </source>
</evidence>
<keyword evidence="7" id="KW-1185">Reference proteome</keyword>
<keyword evidence="5" id="KW-0472">Membrane</keyword>
<dbReference type="GeneID" id="91087530"/>
<dbReference type="PRINTS" id="PR00080">
    <property type="entry name" value="SDRFAMILY"/>
</dbReference>
<protein>
    <recommendedName>
        <fullName evidence="8">Short-chain dehydrogenase/reductase SDR</fullName>
    </recommendedName>
</protein>